<dbReference type="SUPFAM" id="SSF52980">
    <property type="entry name" value="Restriction endonuclease-like"/>
    <property type="match status" value="1"/>
</dbReference>
<dbReference type="RefSeq" id="WP_263004567.1">
    <property type="nucleotide sequence ID" value="NZ_JAOTEM010000005.1"/>
</dbReference>
<comment type="caution">
    <text evidence="1">The sequence shown here is derived from an EMBL/GenBank/DDBJ whole genome shotgun (WGS) entry which is preliminary data.</text>
</comment>
<dbReference type="Proteomes" id="UP001208649">
    <property type="component" value="Unassembled WGS sequence"/>
</dbReference>
<sequence>MEKALKLTENETILLLIEHLKHKGWIIESYCLGQTRGCDIVAIKHDEKFCIEVKGARADDNSPTKRREYFNSGQIKTHFGKAIVKILSDKHLNPNSKFAIAHPNDDDIIRSIGNLTPYLRNLEIKHFWVSQTEIIEEN</sequence>
<dbReference type="EMBL" id="JAOTEM010000005">
    <property type="protein sequence ID" value="MCU7619006.1"/>
    <property type="molecule type" value="Genomic_DNA"/>
</dbReference>
<evidence type="ECO:0000313" key="2">
    <source>
        <dbReference type="Proteomes" id="UP001208649"/>
    </source>
</evidence>
<evidence type="ECO:0008006" key="3">
    <source>
        <dbReference type="Google" id="ProtNLM"/>
    </source>
</evidence>
<organism evidence="1 2">
    <name type="scientific">Chryseobacterium edaphi</name>
    <dbReference type="NCBI Taxonomy" id="2976532"/>
    <lineage>
        <taxon>Bacteria</taxon>
        <taxon>Pseudomonadati</taxon>
        <taxon>Bacteroidota</taxon>
        <taxon>Flavobacteriia</taxon>
        <taxon>Flavobacteriales</taxon>
        <taxon>Weeksellaceae</taxon>
        <taxon>Chryseobacterium group</taxon>
        <taxon>Chryseobacterium</taxon>
    </lineage>
</organism>
<keyword evidence="2" id="KW-1185">Reference proteome</keyword>
<protein>
    <recommendedName>
        <fullName evidence="3">Protein NO VEIN C-terminal domain-containing protein</fullName>
    </recommendedName>
</protein>
<reference evidence="2" key="1">
    <citation type="submission" date="2023-07" db="EMBL/GenBank/DDBJ databases">
        <title>Chryseobacterium sp. strain PBS4-4 Genome sequencing and assembly.</title>
        <authorList>
            <person name="Jung Y."/>
        </authorList>
    </citation>
    <scope>NUCLEOTIDE SEQUENCE [LARGE SCALE GENOMIC DNA]</scope>
    <source>
        <strain evidence="2">PBS4-4</strain>
    </source>
</reference>
<dbReference type="InterPro" id="IPR011335">
    <property type="entry name" value="Restrct_endonuc-II-like"/>
</dbReference>
<evidence type="ECO:0000313" key="1">
    <source>
        <dbReference type="EMBL" id="MCU7619006.1"/>
    </source>
</evidence>
<gene>
    <name evidence="1" type="ORF">NZ698_17650</name>
</gene>
<proteinExistence type="predicted"/>
<accession>A0ABT2W9Y4</accession>
<name>A0ABT2W9Y4_9FLAO</name>